<dbReference type="FunFam" id="1.20.1740.10:FF:000062">
    <property type="entry name" value="Vesicular inhibitory amino acid transporter"/>
    <property type="match status" value="1"/>
</dbReference>
<comment type="catalytic activity">
    <reaction evidence="12">
        <text>beta-alanine(out) + n H(+)(in) = beta-alanine(in) + n H(+)(out)</text>
        <dbReference type="Rhea" id="RHEA:70987"/>
        <dbReference type="ChEBI" id="CHEBI:15378"/>
        <dbReference type="ChEBI" id="CHEBI:57966"/>
    </reaction>
</comment>
<dbReference type="GO" id="GO:0098793">
    <property type="term" value="C:presynapse"/>
    <property type="evidence" value="ECO:0007669"/>
    <property type="project" value="UniProtKB-SubCell"/>
</dbReference>
<gene>
    <name evidence="22" type="primary">si:dkey-126h10.1</name>
</gene>
<evidence type="ECO:0000256" key="10">
    <source>
        <dbReference type="ARBA" id="ARBA00023329"/>
    </source>
</evidence>
<evidence type="ECO:0000256" key="13">
    <source>
        <dbReference type="ARBA" id="ARBA00035961"/>
    </source>
</evidence>
<keyword evidence="5" id="KW-0532">Neurotransmitter transport</keyword>
<evidence type="ECO:0000256" key="19">
    <source>
        <dbReference type="SAM" id="MobiDB-lite"/>
    </source>
</evidence>
<keyword evidence="4 20" id="KW-0812">Transmembrane</keyword>
<evidence type="ECO:0000256" key="11">
    <source>
        <dbReference type="ARBA" id="ARBA00034106"/>
    </source>
</evidence>
<dbReference type="GO" id="GO:0051939">
    <property type="term" value="P:gamma-aminobutyric acid import"/>
    <property type="evidence" value="ECO:0007669"/>
    <property type="project" value="UniProtKB-ARBA"/>
</dbReference>
<keyword evidence="8 20" id="KW-0472">Membrane</keyword>
<feature type="transmembrane region" description="Helical" evidence="20">
    <location>
        <begin position="353"/>
        <end position="374"/>
    </location>
</feature>
<evidence type="ECO:0000256" key="20">
    <source>
        <dbReference type="SAM" id="Phobius"/>
    </source>
</evidence>
<evidence type="ECO:0000313" key="22">
    <source>
        <dbReference type="Ensembl" id="ENSECRP00000003551.1"/>
    </source>
</evidence>
<evidence type="ECO:0000256" key="8">
    <source>
        <dbReference type="ARBA" id="ARBA00023136"/>
    </source>
</evidence>
<feature type="domain" description="Amino acid transporter transmembrane" evidence="21">
    <location>
        <begin position="88"/>
        <end position="474"/>
    </location>
</feature>
<evidence type="ECO:0000256" key="14">
    <source>
        <dbReference type="ARBA" id="ARBA00036440"/>
    </source>
</evidence>
<dbReference type="GO" id="GO:0015187">
    <property type="term" value="F:glycine transmembrane transporter activity"/>
    <property type="evidence" value="ECO:0007669"/>
    <property type="project" value="UniProtKB-ARBA"/>
</dbReference>
<evidence type="ECO:0000256" key="7">
    <source>
        <dbReference type="ARBA" id="ARBA00023018"/>
    </source>
</evidence>
<evidence type="ECO:0000313" key="23">
    <source>
        <dbReference type="Proteomes" id="UP000694620"/>
    </source>
</evidence>
<evidence type="ECO:0000256" key="4">
    <source>
        <dbReference type="ARBA" id="ARBA00022692"/>
    </source>
</evidence>
<dbReference type="GO" id="GO:0005774">
    <property type="term" value="C:vacuolar membrane"/>
    <property type="evidence" value="ECO:0007669"/>
    <property type="project" value="TreeGrafter"/>
</dbReference>
<dbReference type="GO" id="GO:0060077">
    <property type="term" value="C:inhibitory synapse"/>
    <property type="evidence" value="ECO:0007669"/>
    <property type="project" value="UniProtKB-ARBA"/>
</dbReference>
<dbReference type="Pfam" id="PF01490">
    <property type="entry name" value="Aa_trans"/>
    <property type="match status" value="1"/>
</dbReference>
<dbReference type="PANTHER" id="PTHR22950">
    <property type="entry name" value="AMINO ACID TRANSPORTER"/>
    <property type="match status" value="1"/>
</dbReference>
<reference evidence="22" key="3">
    <citation type="submission" date="2025-09" db="UniProtKB">
        <authorList>
            <consortium name="Ensembl"/>
        </authorList>
    </citation>
    <scope>IDENTIFICATION</scope>
</reference>
<keyword evidence="9" id="KW-0966">Cell projection</keyword>
<dbReference type="Proteomes" id="UP000694620">
    <property type="component" value="Chromosome 3"/>
</dbReference>
<evidence type="ECO:0000256" key="18">
    <source>
        <dbReference type="ARBA" id="ARBA00046163"/>
    </source>
</evidence>
<comment type="catalytic activity">
    <reaction evidence="14">
        <text>4-aminobutanoate(out) + n H(+)(in) = 4-aminobutanoate(in) + n H(+)(out)</text>
        <dbReference type="Rhea" id="RHEA:70979"/>
        <dbReference type="ChEBI" id="CHEBI:15378"/>
        <dbReference type="ChEBI" id="CHEBI:59888"/>
    </reaction>
</comment>
<sequence length="486" mass="54254">MCVKLEYLEKNNVEHGKNMKSIKTVTGLELTFGFAEDSDEENLSFALRDTLDRTYRQDEEDPDGHVEDGSGQLSEEPPVPSLEIASAQITSWEAGWNVTNAIQGIFVLGLPYALLNSGYLGFLLIILAAMICCYTGNILIACLYEEDEEGRPVRVRNTYEDIANACCKHSFPRLGGRLVNVAQVVELMMTCILYLVVSGNLMYHSFPSLPLSQASWSVIAFFILLPCLLIKNLRIVSKLSLLCSLAQFIITFIVIGYCLTHITQMSWRSVTFYGNYEKFLESVGVIIFSYTSQIFLPTLEGKMVHREKFVNMMTWTHLIACIFKTAFAVLGFLTWGEETKEVITDNLPSALRTVVNVCLLVKALLSYPLPFYAATEILQTCICALDLEHSRKQTYSLVMRGSLLLVTFLVSMYIPHFSLLMGLTGSMTGAAMSFLLPALFHLKLKWRNLTCKDKVLDLSIVALGTLCSLSGLICSVTALIEAFGKR</sequence>
<evidence type="ECO:0000256" key="1">
    <source>
        <dbReference type="ARBA" id="ARBA00004439"/>
    </source>
</evidence>
<dbReference type="Gene3D" id="1.20.1740.10">
    <property type="entry name" value="Amino acid/polyamine transporter I"/>
    <property type="match status" value="1"/>
</dbReference>
<feature type="transmembrane region" description="Helical" evidence="20">
    <location>
        <begin position="460"/>
        <end position="480"/>
    </location>
</feature>
<dbReference type="GO" id="GO:0030659">
    <property type="term" value="C:cytoplasmic vesicle membrane"/>
    <property type="evidence" value="ECO:0007669"/>
    <property type="project" value="UniProtKB-SubCell"/>
</dbReference>
<evidence type="ECO:0000256" key="5">
    <source>
        <dbReference type="ARBA" id="ARBA00022775"/>
    </source>
</evidence>
<comment type="similarity">
    <text evidence="2">Belongs to the amino acid/polyamine transporter 2 family.</text>
</comment>
<feature type="transmembrane region" description="Helical" evidence="20">
    <location>
        <begin position="120"/>
        <end position="144"/>
    </location>
</feature>
<evidence type="ECO:0000256" key="3">
    <source>
        <dbReference type="ARBA" id="ARBA00022448"/>
    </source>
</evidence>
<evidence type="ECO:0000256" key="2">
    <source>
        <dbReference type="ARBA" id="ARBA00008066"/>
    </source>
</evidence>
<keyword evidence="6 20" id="KW-1133">Transmembrane helix</keyword>
<feature type="transmembrane region" description="Helical" evidence="20">
    <location>
        <begin position="420"/>
        <end position="440"/>
    </location>
</feature>
<feature type="transmembrane region" description="Helical" evidence="20">
    <location>
        <begin position="395"/>
        <end position="414"/>
    </location>
</feature>
<accession>A0A8C4RLN3</accession>
<reference evidence="22" key="2">
    <citation type="submission" date="2025-08" db="UniProtKB">
        <authorList>
            <consortium name="Ensembl"/>
        </authorList>
    </citation>
    <scope>IDENTIFICATION</scope>
</reference>
<feature type="transmembrane region" description="Helical" evidence="20">
    <location>
        <begin position="241"/>
        <end position="262"/>
    </location>
</feature>
<evidence type="ECO:0000256" key="9">
    <source>
        <dbReference type="ARBA" id="ARBA00023273"/>
    </source>
</evidence>
<comment type="subcellular location">
    <subcellularLocation>
        <location evidence="1">Cytoplasmic vesicle membrane</location>
        <topology evidence="1">Multi-pass membrane protein</topology>
    </subcellularLocation>
    <subcellularLocation>
        <location evidence="11">Presynapse</location>
    </subcellularLocation>
</comment>
<keyword evidence="7" id="KW-0770">Synapse</keyword>
<feature type="region of interest" description="Disordered" evidence="19">
    <location>
        <begin position="55"/>
        <end position="78"/>
    </location>
</feature>
<evidence type="ECO:0000256" key="16">
    <source>
        <dbReference type="ARBA" id="ARBA00041574"/>
    </source>
</evidence>
<comment type="function">
    <text evidence="18">Antiporter that exchanges vesicular protons for cytosolic 4-aminobutanoate or to a lesser extend glycine, thus allowing their secretion from nerve terminals. The transport is equally dependent on the chemical and electrical components of the proton gradient. May also transport beta-alanine. Acidification of GABAergic synaptic vesicles is a prerequisite for 4-aminobutanoate uptake.</text>
</comment>
<reference evidence="22" key="1">
    <citation type="submission" date="2021-06" db="EMBL/GenBank/DDBJ databases">
        <authorList>
            <consortium name="Wellcome Sanger Institute Data Sharing"/>
        </authorList>
    </citation>
    <scope>NUCLEOTIDE SEQUENCE [LARGE SCALE GENOMIC DNA]</scope>
</reference>
<feature type="transmembrane region" description="Helical" evidence="20">
    <location>
        <begin position="282"/>
        <end position="300"/>
    </location>
</feature>
<dbReference type="GeneTree" id="ENSGT00940000165207"/>
<feature type="compositionally biased region" description="Basic and acidic residues" evidence="19">
    <location>
        <begin position="55"/>
        <end position="68"/>
    </location>
</feature>
<feature type="transmembrane region" description="Helical" evidence="20">
    <location>
        <begin position="312"/>
        <end position="333"/>
    </location>
</feature>
<evidence type="ECO:0000256" key="17">
    <source>
        <dbReference type="ARBA" id="ARBA00042394"/>
    </source>
</evidence>
<dbReference type="GO" id="GO:0140800">
    <property type="term" value="F:gamma-aminobutyric acid:proton antiporter activity"/>
    <property type="evidence" value="ECO:0007669"/>
    <property type="project" value="UniProtKB-ARBA"/>
</dbReference>
<keyword evidence="23" id="KW-1185">Reference proteome</keyword>
<keyword evidence="3" id="KW-0813">Transport</keyword>
<feature type="transmembrane region" description="Helical" evidence="20">
    <location>
        <begin position="209"/>
        <end position="229"/>
    </location>
</feature>
<evidence type="ECO:0000259" key="21">
    <source>
        <dbReference type="Pfam" id="PF01490"/>
    </source>
</evidence>
<evidence type="ECO:0000256" key="6">
    <source>
        <dbReference type="ARBA" id="ARBA00022989"/>
    </source>
</evidence>
<keyword evidence="10" id="KW-0968">Cytoplasmic vesicle</keyword>
<dbReference type="GO" id="GO:0006836">
    <property type="term" value="P:neurotransmitter transport"/>
    <property type="evidence" value="ECO:0007669"/>
    <property type="project" value="UniProtKB-KW"/>
</dbReference>
<evidence type="ECO:0000256" key="12">
    <source>
        <dbReference type="ARBA" id="ARBA00035892"/>
    </source>
</evidence>
<organism evidence="22 23">
    <name type="scientific">Erpetoichthys calabaricus</name>
    <name type="common">Rope fish</name>
    <name type="synonym">Calamoichthys calabaricus</name>
    <dbReference type="NCBI Taxonomy" id="27687"/>
    <lineage>
        <taxon>Eukaryota</taxon>
        <taxon>Metazoa</taxon>
        <taxon>Chordata</taxon>
        <taxon>Craniata</taxon>
        <taxon>Vertebrata</taxon>
        <taxon>Euteleostomi</taxon>
        <taxon>Actinopterygii</taxon>
        <taxon>Polypteriformes</taxon>
        <taxon>Polypteridae</taxon>
        <taxon>Erpetoichthys</taxon>
    </lineage>
</organism>
<dbReference type="PANTHER" id="PTHR22950:SF689">
    <property type="entry name" value="VESICULAR INHIBITORY AMINO ACID TRANSPORTER"/>
    <property type="match status" value="1"/>
</dbReference>
<dbReference type="InterPro" id="IPR013057">
    <property type="entry name" value="AA_transpt_TM"/>
</dbReference>
<feature type="transmembrane region" description="Helical" evidence="20">
    <location>
        <begin position="94"/>
        <end position="114"/>
    </location>
</feature>
<proteinExistence type="inferred from homology"/>
<comment type="catalytic activity">
    <reaction evidence="13">
        <text>glycine(out) + n H(+)(in) = glycine(in) + n H(+)(out)</text>
        <dbReference type="Rhea" id="RHEA:70983"/>
        <dbReference type="ChEBI" id="CHEBI:15378"/>
        <dbReference type="ChEBI" id="CHEBI:57305"/>
    </reaction>
</comment>
<feature type="transmembrane region" description="Helical" evidence="20">
    <location>
        <begin position="178"/>
        <end position="197"/>
    </location>
</feature>
<evidence type="ECO:0000256" key="15">
    <source>
        <dbReference type="ARBA" id="ARBA00039542"/>
    </source>
</evidence>
<dbReference type="AlphaFoldDB" id="A0A8C4RLN3"/>
<protein>
    <recommendedName>
        <fullName evidence="15">Vesicular inhibitory amino acid transporter</fullName>
    </recommendedName>
    <alternativeName>
        <fullName evidence="16">Solute carrier family 32 member 1</fullName>
    </alternativeName>
    <alternativeName>
        <fullName evidence="17">Vesicular GABA transporter</fullName>
    </alternativeName>
</protein>
<name>A0A8C4RLN3_ERPCA</name>
<dbReference type="GO" id="GO:0015179">
    <property type="term" value="F:L-amino acid transmembrane transporter activity"/>
    <property type="evidence" value="ECO:0007669"/>
    <property type="project" value="TreeGrafter"/>
</dbReference>
<dbReference type="Ensembl" id="ENSECRT00000003610.1">
    <property type="protein sequence ID" value="ENSECRP00000003551.1"/>
    <property type="gene ID" value="ENSECRG00000002427.1"/>
</dbReference>